<proteinExistence type="predicted"/>
<evidence type="ECO:0000313" key="2">
    <source>
        <dbReference type="EMBL" id="CAB5225432.1"/>
    </source>
</evidence>
<organism evidence="2">
    <name type="scientific">uncultured Caudovirales phage</name>
    <dbReference type="NCBI Taxonomy" id="2100421"/>
    <lineage>
        <taxon>Viruses</taxon>
        <taxon>Duplodnaviria</taxon>
        <taxon>Heunggongvirae</taxon>
        <taxon>Uroviricota</taxon>
        <taxon>Caudoviricetes</taxon>
        <taxon>Peduoviridae</taxon>
        <taxon>Maltschvirus</taxon>
        <taxon>Maltschvirus maltsch</taxon>
    </lineage>
</organism>
<gene>
    <name evidence="1" type="ORF">UFOVP675_2</name>
    <name evidence="2" type="ORF">UFOVP747_28</name>
</gene>
<protein>
    <submittedName>
        <fullName evidence="2">Uncharacterized protein</fullName>
    </submittedName>
</protein>
<dbReference type="EMBL" id="LR798343">
    <property type="protein sequence ID" value="CAB5225432.1"/>
    <property type="molecule type" value="Genomic_DNA"/>
</dbReference>
<accession>A0A6J7XCD0</accession>
<dbReference type="EMBL" id="LR796648">
    <property type="protein sequence ID" value="CAB4156974.1"/>
    <property type="molecule type" value="Genomic_DNA"/>
</dbReference>
<name>A0A6J7XCD0_9CAUD</name>
<evidence type="ECO:0000313" key="1">
    <source>
        <dbReference type="EMBL" id="CAB4156974.1"/>
    </source>
</evidence>
<reference evidence="2" key="1">
    <citation type="submission" date="2020-05" db="EMBL/GenBank/DDBJ databases">
        <authorList>
            <person name="Chiriac C."/>
            <person name="Salcher M."/>
            <person name="Ghai R."/>
            <person name="Kavagutti S V."/>
        </authorList>
    </citation>
    <scope>NUCLEOTIDE SEQUENCE</scope>
</reference>
<sequence>MKRNGVVRAIAGGPGPNGRQAVVETLTRLRRADVRAVACVLVGPNGGVQIVCGGAAEGHGGDMLIGLEGLRRKIMEDVSL</sequence>